<accession>M1DHF1</accession>
<dbReference type="GO" id="GO:0031201">
    <property type="term" value="C:SNARE complex"/>
    <property type="evidence" value="ECO:0000318"/>
    <property type="project" value="GO_Central"/>
</dbReference>
<dbReference type="GO" id="GO:0006886">
    <property type="term" value="P:intracellular protein transport"/>
    <property type="evidence" value="ECO:0000318"/>
    <property type="project" value="GO_Central"/>
</dbReference>
<evidence type="ECO:0000256" key="6">
    <source>
        <dbReference type="ARBA" id="ARBA00023136"/>
    </source>
</evidence>
<dbReference type="SUPFAM" id="SSF48452">
    <property type="entry name" value="TPR-like"/>
    <property type="match status" value="1"/>
</dbReference>
<keyword evidence="9" id="KW-1185">Reference proteome</keyword>
<evidence type="ECO:0000256" key="5">
    <source>
        <dbReference type="ARBA" id="ARBA00022927"/>
    </source>
</evidence>
<dbReference type="Gramene" id="PGSC0003DMT400089090">
    <property type="protein sequence ID" value="PGSC0003DMT400089090"/>
    <property type="gene ID" value="PGSC0003DMG400038661"/>
</dbReference>
<evidence type="ECO:0000256" key="3">
    <source>
        <dbReference type="ARBA" id="ARBA00022448"/>
    </source>
</evidence>
<dbReference type="HOGENOM" id="CLU_046329_0_2_1"/>
<organism evidence="8 9">
    <name type="scientific">Solanum tuberosum</name>
    <name type="common">Potato</name>
    <dbReference type="NCBI Taxonomy" id="4113"/>
    <lineage>
        <taxon>Eukaryota</taxon>
        <taxon>Viridiplantae</taxon>
        <taxon>Streptophyta</taxon>
        <taxon>Embryophyta</taxon>
        <taxon>Tracheophyta</taxon>
        <taxon>Spermatophyta</taxon>
        <taxon>Magnoliopsida</taxon>
        <taxon>eudicotyledons</taxon>
        <taxon>Gunneridae</taxon>
        <taxon>Pentapetalae</taxon>
        <taxon>asterids</taxon>
        <taxon>lamiids</taxon>
        <taxon>Solanales</taxon>
        <taxon>Solanaceae</taxon>
        <taxon>Solanoideae</taxon>
        <taxon>Solaneae</taxon>
        <taxon>Solanum</taxon>
    </lineage>
</organism>
<evidence type="ECO:0000313" key="9">
    <source>
        <dbReference type="Proteomes" id="UP000011115"/>
    </source>
</evidence>
<dbReference type="EnsemblPlants" id="PGSC0003DMT400089090">
    <property type="protein sequence ID" value="PGSC0003DMT400089090"/>
    <property type="gene ID" value="PGSC0003DMG400038661"/>
</dbReference>
<dbReference type="Pfam" id="PF14938">
    <property type="entry name" value="SNAP"/>
    <property type="match status" value="1"/>
</dbReference>
<evidence type="ECO:0000256" key="7">
    <source>
        <dbReference type="RuleBase" id="RU367013"/>
    </source>
</evidence>
<dbReference type="AlphaFoldDB" id="M1DHF1"/>
<comment type="function">
    <text evidence="7">Required for vesicular transport between the endoplasmic reticulum and the Golgi apparatus.</text>
</comment>
<name>M1DHF1_SOLTU</name>
<protein>
    <submittedName>
        <fullName evidence="8">Alpha-soluble NSF attachment protein</fullName>
    </submittedName>
</protein>
<evidence type="ECO:0000313" key="8">
    <source>
        <dbReference type="EnsemblPlants" id="PGSC0003DMT400089090"/>
    </source>
</evidence>
<dbReference type="InParanoid" id="M1DHF1"/>
<evidence type="ECO:0000256" key="2">
    <source>
        <dbReference type="ARBA" id="ARBA00010050"/>
    </source>
</evidence>
<dbReference type="FunFam" id="1.25.40.10:FF:000049">
    <property type="entry name" value="Alpha-soluble NSF attachment protein-like"/>
    <property type="match status" value="1"/>
</dbReference>
<reference evidence="9" key="1">
    <citation type="journal article" date="2011" name="Nature">
        <title>Genome sequence and analysis of the tuber crop potato.</title>
        <authorList>
            <consortium name="The Potato Genome Sequencing Consortium"/>
        </authorList>
    </citation>
    <scope>NUCLEOTIDE SEQUENCE [LARGE SCALE GENOMIC DNA]</scope>
    <source>
        <strain evidence="9">cv. DM1-3 516 R44</strain>
    </source>
</reference>
<dbReference type="eggNOG" id="KOG1586">
    <property type="taxonomic scope" value="Eukaryota"/>
</dbReference>
<keyword evidence="6 7" id="KW-0472">Membrane</keyword>
<sequence>MGNQISELVKKAKKKLSETANRMKLDKSDQISRGEELVKKAEKKLNGWGIFGSKYHDAADLLYKAVDRFKLAKSWDRVGAVYVKLASCHLKLDQKHEASHSYDIAADYYKMTKNLKEAISCLEKAAHILLDIGRPNATTGHYQEIAKLYEHENDLELAIVYYQKTVDLFQSMDLTSSANQYRQKIAEYSAKVGKFQRSITMFEEIATYSIRNNLLKYGVRGHLLNAGICQLCKGDVIAISNAFERYQILDTTFSGTRECKLLMGLAAAIDKRDVAEFTSCLKEYDSTIKQDKWRTPVLLKMKEALKA</sequence>
<evidence type="ECO:0000256" key="4">
    <source>
        <dbReference type="ARBA" id="ARBA00022892"/>
    </source>
</evidence>
<comment type="similarity">
    <text evidence="2 7">Belongs to the SNAP family.</text>
</comment>
<dbReference type="GO" id="GO:0005483">
    <property type="term" value="F:soluble NSF attachment protein activity"/>
    <property type="evidence" value="ECO:0000318"/>
    <property type="project" value="GO_Central"/>
</dbReference>
<dbReference type="PANTHER" id="PTHR13768:SF27">
    <property type="entry name" value="ALPHA-SOLUBLE NSF ATTACHMENT PROTEIN-LIKE"/>
    <property type="match status" value="1"/>
</dbReference>
<dbReference type="OMA" id="KMAKEWH"/>
<dbReference type="GO" id="GO:0035494">
    <property type="term" value="P:SNARE complex disassembly"/>
    <property type="evidence" value="ECO:0000318"/>
    <property type="project" value="GO_Central"/>
</dbReference>
<dbReference type="InterPro" id="IPR011990">
    <property type="entry name" value="TPR-like_helical_dom_sf"/>
</dbReference>
<dbReference type="STRING" id="4113.M1DHF1"/>
<dbReference type="PaxDb" id="4113-PGSC0003DMT400089090"/>
<keyword evidence="4 7" id="KW-0931">ER-Golgi transport</keyword>
<comment type="subcellular location">
    <subcellularLocation>
        <location evidence="1 7">Membrane</location>
        <topology evidence="1 7">Peripheral membrane protein</topology>
    </subcellularLocation>
</comment>
<keyword evidence="3 7" id="KW-0813">Transport</keyword>
<dbReference type="PANTHER" id="PTHR13768">
    <property type="entry name" value="SOLUBLE NSF ATTACHMENT PROTEIN SNAP"/>
    <property type="match status" value="1"/>
</dbReference>
<reference evidence="8" key="2">
    <citation type="submission" date="2015-06" db="UniProtKB">
        <authorList>
            <consortium name="EnsemblPlants"/>
        </authorList>
    </citation>
    <scope>IDENTIFICATION</scope>
    <source>
        <strain evidence="8">DM1-3 516 R44</strain>
    </source>
</reference>
<proteinExistence type="inferred from homology"/>
<dbReference type="PRINTS" id="PR00448">
    <property type="entry name" value="NSFATTACHMNT"/>
</dbReference>
<evidence type="ECO:0000256" key="1">
    <source>
        <dbReference type="ARBA" id="ARBA00004170"/>
    </source>
</evidence>
<dbReference type="Proteomes" id="UP000011115">
    <property type="component" value="Unassembled WGS sequence"/>
</dbReference>
<dbReference type="GO" id="GO:0019905">
    <property type="term" value="F:syntaxin binding"/>
    <property type="evidence" value="ECO:0000318"/>
    <property type="project" value="GO_Central"/>
</dbReference>
<dbReference type="InterPro" id="IPR000744">
    <property type="entry name" value="NSF_attach"/>
</dbReference>
<keyword evidence="5 7" id="KW-0653">Protein transport</keyword>
<dbReference type="CDD" id="cd15832">
    <property type="entry name" value="SNAP"/>
    <property type="match status" value="1"/>
</dbReference>
<dbReference type="Gene3D" id="1.25.40.10">
    <property type="entry name" value="Tetratricopeptide repeat domain"/>
    <property type="match status" value="1"/>
</dbReference>